<organism evidence="3 4">
    <name type="scientific">Caproicibacter fermentans</name>
    <dbReference type="NCBI Taxonomy" id="2576756"/>
    <lineage>
        <taxon>Bacteria</taxon>
        <taxon>Bacillati</taxon>
        <taxon>Bacillota</taxon>
        <taxon>Clostridia</taxon>
        <taxon>Eubacteriales</taxon>
        <taxon>Acutalibacteraceae</taxon>
        <taxon>Caproicibacter</taxon>
    </lineage>
</organism>
<feature type="domain" description="YvlB/LiaX N-terminal" evidence="2">
    <location>
        <begin position="4"/>
        <end position="35"/>
    </location>
</feature>
<evidence type="ECO:0000313" key="4">
    <source>
        <dbReference type="Proteomes" id="UP000515909"/>
    </source>
</evidence>
<gene>
    <name evidence="3" type="ORF">HCR03_11915</name>
</gene>
<protein>
    <recommendedName>
        <fullName evidence="2">YvlB/LiaX N-terminal domain-containing protein</fullName>
    </recommendedName>
</protein>
<feature type="compositionally biased region" description="Acidic residues" evidence="1">
    <location>
        <begin position="126"/>
        <end position="137"/>
    </location>
</feature>
<dbReference type="EMBL" id="CP060286">
    <property type="protein sequence ID" value="QNK39453.1"/>
    <property type="molecule type" value="Genomic_DNA"/>
</dbReference>
<dbReference type="Pfam" id="PF22746">
    <property type="entry name" value="SHOCT-like_DUF2089-C"/>
    <property type="match status" value="1"/>
</dbReference>
<feature type="compositionally biased region" description="Basic and acidic residues" evidence="1">
    <location>
        <begin position="139"/>
        <end position="148"/>
    </location>
</feature>
<dbReference type="AlphaFoldDB" id="A0A7G8T762"/>
<sequence length="148" mass="16213">MNGNEKTRILNLLRDGAITTEEAEQLLDALEKREQPEEPAPEPVVLKDNRGRKPKKLRILVDSDEANKGKSKVNVSIPISLIRALGPIASSSIPKKTRLELEQQGIDVAAILAEVEELIESGTDEDFINVDSGDGEGEGNSKVRIYVE</sequence>
<name>A0A7G8T762_9FIRM</name>
<dbReference type="Proteomes" id="UP000515909">
    <property type="component" value="Chromosome"/>
</dbReference>
<evidence type="ECO:0000259" key="2">
    <source>
        <dbReference type="Pfam" id="PF22746"/>
    </source>
</evidence>
<dbReference type="KEGG" id="cfem:HCR03_11915"/>
<accession>A0A7G8T762</accession>
<evidence type="ECO:0000313" key="3">
    <source>
        <dbReference type="EMBL" id="QNK39453.1"/>
    </source>
</evidence>
<dbReference type="RefSeq" id="WP_187034367.1">
    <property type="nucleotide sequence ID" value="NZ_CP060286.1"/>
</dbReference>
<dbReference type="InterPro" id="IPR053959">
    <property type="entry name" value="YvlB/LiaX_N"/>
</dbReference>
<feature type="region of interest" description="Disordered" evidence="1">
    <location>
        <begin position="126"/>
        <end position="148"/>
    </location>
</feature>
<evidence type="ECO:0000256" key="1">
    <source>
        <dbReference type="SAM" id="MobiDB-lite"/>
    </source>
</evidence>
<feature type="region of interest" description="Disordered" evidence="1">
    <location>
        <begin position="30"/>
        <end position="49"/>
    </location>
</feature>
<reference evidence="3 4" key="1">
    <citation type="submission" date="2020-08" db="EMBL/GenBank/DDBJ databases">
        <title>The isolate Caproiciproducens sp. 7D4C2 produces n-caproate at mildly acidic conditions from hexoses: genome and rBOX comparison with related strains and chain-elongating bacteria.</title>
        <authorList>
            <person name="Esquivel-Elizondo S."/>
            <person name="Bagci C."/>
            <person name="Temovska M."/>
            <person name="Jeon B.S."/>
            <person name="Bessarab I."/>
            <person name="Williams R.B.H."/>
            <person name="Huson D.H."/>
            <person name="Angenent L.T."/>
        </authorList>
    </citation>
    <scope>NUCLEOTIDE SEQUENCE [LARGE SCALE GENOMIC DNA]</scope>
    <source>
        <strain evidence="3 4">7D4C2</strain>
    </source>
</reference>
<proteinExistence type="predicted"/>